<dbReference type="CDD" id="cd03191">
    <property type="entry name" value="GST_C_Zeta"/>
    <property type="match status" value="1"/>
</dbReference>
<dbReference type="EMBL" id="REFJ01000003">
    <property type="protein sequence ID" value="RMA80289.1"/>
    <property type="molecule type" value="Genomic_DNA"/>
</dbReference>
<dbReference type="Pfam" id="PF00043">
    <property type="entry name" value="GST_C"/>
    <property type="match status" value="1"/>
</dbReference>
<dbReference type="Gene3D" id="3.40.30.10">
    <property type="entry name" value="Glutaredoxin"/>
    <property type="match status" value="1"/>
</dbReference>
<evidence type="ECO:0000256" key="1">
    <source>
        <dbReference type="ARBA" id="ARBA00010007"/>
    </source>
</evidence>
<dbReference type="NCBIfam" id="TIGR01262">
    <property type="entry name" value="maiA"/>
    <property type="match status" value="1"/>
</dbReference>
<dbReference type="SUPFAM" id="SSF52833">
    <property type="entry name" value="Thioredoxin-like"/>
    <property type="match status" value="1"/>
</dbReference>
<dbReference type="RefSeq" id="WP_121876962.1">
    <property type="nucleotide sequence ID" value="NZ_REFJ01000003.1"/>
</dbReference>
<gene>
    <name evidence="4" type="ORF">DFR27_1655</name>
</gene>
<dbReference type="PROSITE" id="PS50405">
    <property type="entry name" value="GST_CTER"/>
    <property type="match status" value="1"/>
</dbReference>
<dbReference type="InterPro" id="IPR034333">
    <property type="entry name" value="GST_Zeta_N"/>
</dbReference>
<dbReference type="AlphaFoldDB" id="A0A3M0A9V4"/>
<dbReference type="PANTHER" id="PTHR42673:SF4">
    <property type="entry name" value="MALEYLACETOACETATE ISOMERASE"/>
    <property type="match status" value="1"/>
</dbReference>
<dbReference type="GO" id="GO:0006749">
    <property type="term" value="P:glutathione metabolic process"/>
    <property type="evidence" value="ECO:0007669"/>
    <property type="project" value="TreeGrafter"/>
</dbReference>
<dbReference type="GO" id="GO:0004364">
    <property type="term" value="F:glutathione transferase activity"/>
    <property type="evidence" value="ECO:0007669"/>
    <property type="project" value="TreeGrafter"/>
</dbReference>
<protein>
    <submittedName>
        <fullName evidence="4">Maleylacetoacetate isomerase/maleylpyruvate isomerase</fullName>
    </submittedName>
</protein>
<reference evidence="4 5" key="1">
    <citation type="submission" date="2018-10" db="EMBL/GenBank/DDBJ databases">
        <title>Genomic Encyclopedia of Type Strains, Phase IV (KMG-IV): sequencing the most valuable type-strain genomes for metagenomic binning, comparative biology and taxonomic classification.</title>
        <authorList>
            <person name="Goeker M."/>
        </authorList>
    </citation>
    <scope>NUCLEOTIDE SEQUENCE [LARGE SCALE GENOMIC DNA]</scope>
    <source>
        <strain evidence="4 5">DSM 25080</strain>
    </source>
</reference>
<evidence type="ECO:0000259" key="2">
    <source>
        <dbReference type="PROSITE" id="PS50404"/>
    </source>
</evidence>
<keyword evidence="5" id="KW-1185">Reference proteome</keyword>
<dbReference type="GO" id="GO:0016034">
    <property type="term" value="F:maleylacetoacetate isomerase activity"/>
    <property type="evidence" value="ECO:0007669"/>
    <property type="project" value="TreeGrafter"/>
</dbReference>
<dbReference type="SUPFAM" id="SSF47616">
    <property type="entry name" value="GST C-terminal domain-like"/>
    <property type="match status" value="1"/>
</dbReference>
<dbReference type="CDD" id="cd03042">
    <property type="entry name" value="GST_N_Zeta"/>
    <property type="match status" value="1"/>
</dbReference>
<dbReference type="InterPro" id="IPR040079">
    <property type="entry name" value="Glutathione_S-Trfase"/>
</dbReference>
<dbReference type="InterPro" id="IPR004045">
    <property type="entry name" value="Glutathione_S-Trfase_N"/>
</dbReference>
<dbReference type="GO" id="GO:0006559">
    <property type="term" value="P:L-phenylalanine catabolic process"/>
    <property type="evidence" value="ECO:0007669"/>
    <property type="project" value="TreeGrafter"/>
</dbReference>
<feature type="domain" description="GST C-terminal" evidence="3">
    <location>
        <begin position="85"/>
        <end position="210"/>
    </location>
</feature>
<dbReference type="PANTHER" id="PTHR42673">
    <property type="entry name" value="MALEYLACETOACETATE ISOMERASE"/>
    <property type="match status" value="1"/>
</dbReference>
<evidence type="ECO:0000259" key="3">
    <source>
        <dbReference type="PROSITE" id="PS50405"/>
    </source>
</evidence>
<evidence type="ECO:0000313" key="5">
    <source>
        <dbReference type="Proteomes" id="UP000267187"/>
    </source>
</evidence>
<feature type="domain" description="GST N-terminal" evidence="2">
    <location>
        <begin position="1"/>
        <end position="80"/>
    </location>
</feature>
<sequence>MKLFSYFRSSASYRVRIALNLKGVRYTQVPVNLKQGDQLLDEYASVNPQRLLPALETTDGLLTQSLAIMAWLDEKFPERLLVLGGSEQRAKIRSLAAILGCDTQPLQNLRVLKYLSSELGVTDSQRLAWSQHWIRDGLNAFDAQLKGDQFSVGKIASLADICLVPQLYNARRFGINVDAEFPRLAEIDHHCATLEAFQRALPENQPDHSVD</sequence>
<keyword evidence="4" id="KW-0413">Isomerase</keyword>
<dbReference type="GO" id="GO:0005737">
    <property type="term" value="C:cytoplasm"/>
    <property type="evidence" value="ECO:0007669"/>
    <property type="project" value="InterPro"/>
</dbReference>
<dbReference type="InterPro" id="IPR036249">
    <property type="entry name" value="Thioredoxin-like_sf"/>
</dbReference>
<dbReference type="InterPro" id="IPR036282">
    <property type="entry name" value="Glutathione-S-Trfase_C_sf"/>
</dbReference>
<comment type="similarity">
    <text evidence="1">Belongs to the GST superfamily. Zeta family.</text>
</comment>
<dbReference type="Proteomes" id="UP000267187">
    <property type="component" value="Unassembled WGS sequence"/>
</dbReference>
<dbReference type="Gene3D" id="1.20.1050.10">
    <property type="match status" value="1"/>
</dbReference>
<dbReference type="SFLD" id="SFLDG00358">
    <property type="entry name" value="Main_(cytGST)"/>
    <property type="match status" value="1"/>
</dbReference>
<dbReference type="InterPro" id="IPR004046">
    <property type="entry name" value="GST_C"/>
</dbReference>
<dbReference type="OrthoDB" id="509852at2"/>
<dbReference type="PROSITE" id="PS50404">
    <property type="entry name" value="GST_NTER"/>
    <property type="match status" value="1"/>
</dbReference>
<dbReference type="InterPro" id="IPR010987">
    <property type="entry name" value="Glutathione-S-Trfase_C-like"/>
</dbReference>
<dbReference type="InterPro" id="IPR034330">
    <property type="entry name" value="GST_Zeta_C"/>
</dbReference>
<organism evidence="4 5">
    <name type="scientific">Umboniibacter marinipuniceus</name>
    <dbReference type="NCBI Taxonomy" id="569599"/>
    <lineage>
        <taxon>Bacteria</taxon>
        <taxon>Pseudomonadati</taxon>
        <taxon>Pseudomonadota</taxon>
        <taxon>Gammaproteobacteria</taxon>
        <taxon>Cellvibrionales</taxon>
        <taxon>Cellvibrionaceae</taxon>
        <taxon>Umboniibacter</taxon>
    </lineage>
</organism>
<evidence type="ECO:0000313" key="4">
    <source>
        <dbReference type="EMBL" id="RMA80289.1"/>
    </source>
</evidence>
<dbReference type="Pfam" id="PF13417">
    <property type="entry name" value="GST_N_3"/>
    <property type="match status" value="1"/>
</dbReference>
<accession>A0A3M0A9V4</accession>
<keyword evidence="4" id="KW-0670">Pyruvate</keyword>
<comment type="caution">
    <text evidence="4">The sequence shown here is derived from an EMBL/GenBank/DDBJ whole genome shotgun (WGS) entry which is preliminary data.</text>
</comment>
<dbReference type="SFLD" id="SFLDS00019">
    <property type="entry name" value="Glutathione_Transferase_(cytos"/>
    <property type="match status" value="1"/>
</dbReference>
<name>A0A3M0A9V4_9GAMM</name>
<proteinExistence type="inferred from homology"/>
<dbReference type="InterPro" id="IPR005955">
    <property type="entry name" value="GST_Zeta"/>
</dbReference>